<evidence type="ECO:0000313" key="3">
    <source>
        <dbReference type="EMBL" id="AEK36023.1"/>
    </source>
</evidence>
<dbReference type="AlphaFoldDB" id="G0HDL4"/>
<dbReference type="HOGENOM" id="CLU_043135_0_0_11"/>
<proteinExistence type="predicted"/>
<name>G0HDL4_CORVD</name>
<dbReference type="SUPFAM" id="SSF50969">
    <property type="entry name" value="YVTN repeat-like/Quinoprotein amine dehydrogenase"/>
    <property type="match status" value="1"/>
</dbReference>
<evidence type="ECO:0000313" key="4">
    <source>
        <dbReference type="Proteomes" id="UP000006659"/>
    </source>
</evidence>
<protein>
    <submittedName>
        <fullName evidence="3">Putative secreted protein</fullName>
    </submittedName>
</protein>
<dbReference type="Gene3D" id="2.130.10.10">
    <property type="entry name" value="YVTN repeat-like/Quinoprotein amine dehydrogenase"/>
    <property type="match status" value="2"/>
</dbReference>
<feature type="region of interest" description="Disordered" evidence="1">
    <location>
        <begin position="32"/>
        <end position="64"/>
    </location>
</feature>
<dbReference type="NCBIfam" id="NF038015">
    <property type="entry name" value="AztD"/>
    <property type="match status" value="1"/>
</dbReference>
<dbReference type="RefSeq" id="WP_014009213.1">
    <property type="nucleotide sequence ID" value="NC_015859.1"/>
</dbReference>
<keyword evidence="2" id="KW-0732">Signal</keyword>
<feature type="signal peptide" evidence="2">
    <location>
        <begin position="1"/>
        <end position="27"/>
    </location>
</feature>
<dbReference type="PROSITE" id="PS51257">
    <property type="entry name" value="PROKAR_LIPOPROTEIN"/>
    <property type="match status" value="1"/>
</dbReference>
<sequence length="432" mass="45833">MNRSTRTRRRSVAAVPAALAATALLLASCGDSDGDSDDSTAAGTSTAASATGEHDHAAEPEVVEAAQPRILTTYDGGILTLDADTLDVIADEKIEGFNRLNPVGDGRHALVSTSKGFQLFDAGVWTEPHGDHSHSYATDPEFTDVVYSVDKPGHVVRHDGKTILFSDGDGKIQVFDTASFLETTGEGDAPEPTVTETEPHHGVAIEMSDGTLVHTEGTEEYRDTVVAVDADGQETARSTECPGVHGEAAAQGEAAAFGCEDGLLVFKDGDFTKIQATEKYARTGNQAGSEESTVVLGDYKTDEDAELERPTKITLTDTVANTTKVVDLGTSYSFRSLGRGPAGEALVLGTDGKLHVLDPESGEETAAWDVIDEWEEPIEWQDARPTLFVQDDRAYVSDPDTKELHVVDLKSGKVLTSAELPEAPNELTGVTG</sequence>
<organism evidence="3 4">
    <name type="scientific">Corynebacterium variabile (strain DSM 44702 / CIP 107183 / JCM 12073 / NCIMB 30131)</name>
    <name type="common">Corynebacterium mooreparkense</name>
    <dbReference type="NCBI Taxonomy" id="858619"/>
    <lineage>
        <taxon>Bacteria</taxon>
        <taxon>Bacillati</taxon>
        <taxon>Actinomycetota</taxon>
        <taxon>Actinomycetes</taxon>
        <taxon>Mycobacteriales</taxon>
        <taxon>Corynebacteriaceae</taxon>
        <taxon>Corynebacterium</taxon>
    </lineage>
</organism>
<accession>G0HDL4</accession>
<dbReference type="InterPro" id="IPR011044">
    <property type="entry name" value="Quino_amine_DH_bsu"/>
</dbReference>
<dbReference type="eggNOG" id="COG3391">
    <property type="taxonomic scope" value="Bacteria"/>
</dbReference>
<feature type="compositionally biased region" description="Low complexity" evidence="1">
    <location>
        <begin position="39"/>
        <end position="51"/>
    </location>
</feature>
<dbReference type="EMBL" id="CP002917">
    <property type="protein sequence ID" value="AEK36023.1"/>
    <property type="molecule type" value="Genomic_DNA"/>
</dbReference>
<dbReference type="STRING" id="858619.CVAR_0671"/>
<dbReference type="InterPro" id="IPR015943">
    <property type="entry name" value="WD40/YVTN_repeat-like_dom_sf"/>
</dbReference>
<dbReference type="Proteomes" id="UP000006659">
    <property type="component" value="Chromosome"/>
</dbReference>
<gene>
    <name evidence="3" type="ordered locus">CVAR_0671</name>
</gene>
<feature type="chain" id="PRO_5038762038" evidence="2">
    <location>
        <begin position="28"/>
        <end position="432"/>
    </location>
</feature>
<evidence type="ECO:0000256" key="1">
    <source>
        <dbReference type="SAM" id="MobiDB-lite"/>
    </source>
</evidence>
<dbReference type="InterPro" id="IPR047697">
    <property type="entry name" value="AztD-like"/>
</dbReference>
<reference evidence="3 4" key="1">
    <citation type="journal article" date="2011" name="BMC Genomics">
        <title>Complete genome sequence of Corynebacterium variabile DSM 44702 isolated from the surface of smear-ripened cheeses and insights into cheese ripening and flavor generation.</title>
        <authorList>
            <person name="Schroeder J."/>
            <person name="Maus I."/>
            <person name="Trost E."/>
            <person name="Tauch A."/>
        </authorList>
    </citation>
    <scope>NUCLEOTIDE SEQUENCE [LARGE SCALE GENOMIC DNA]</scope>
    <source>
        <strain evidence="4">DSM 44702 / JCM 12073 / NCIMB 30131</strain>
    </source>
</reference>
<dbReference type="KEGG" id="cva:CVAR_0671"/>
<evidence type="ECO:0000256" key="2">
    <source>
        <dbReference type="SAM" id="SignalP"/>
    </source>
</evidence>